<sequence length="340" mass="37068">MKIRVTVTQERAEVFKMVYVTSKQVVRIKEMKEELEQVYLPRNRLIPHVVSVADSDGYVFNDWLKVRDVFKPNTKVTVELCPNTCTATHTAPKPPTVPAPCTTTAPQTITVPLLSTPQPTVPQTSTPKTTVPLPITVPLFSTPKTTVPLPITVPLLSTPQPTVPQTITPKTTVPLPITVPLPTVPLFSTPKTTVPLPITVPQPTVPLPTTDETISSTETETETEPEPEPESTPRLRVEIPPAKAPVRKETVEVVSIKDLKTVGNIRKRERAGGAERTKRLEESVDAPEPAGGAELTQRLEESVDAPEPSSSPTGRKYLLKKPLTGPGLKVPSPTSRYGLR</sequence>
<dbReference type="RefSeq" id="XP_067545315.1">
    <property type="nucleotide sequence ID" value="XM_067687607.1"/>
</dbReference>
<dbReference type="VEuPathDB" id="MicrosporidiaDB:NEDG_00189"/>
<feature type="compositionally biased region" description="Low complexity" evidence="1">
    <location>
        <begin position="320"/>
        <end position="329"/>
    </location>
</feature>
<feature type="compositionally biased region" description="Acidic residues" evidence="1">
    <location>
        <begin position="219"/>
        <end position="229"/>
    </location>
</feature>
<dbReference type="OrthoDB" id="2190960at2759"/>
<evidence type="ECO:0000313" key="2">
    <source>
        <dbReference type="EMBL" id="OAG31714.1"/>
    </source>
</evidence>
<dbReference type="GeneID" id="93646539"/>
<evidence type="ECO:0000256" key="1">
    <source>
        <dbReference type="SAM" id="MobiDB-lite"/>
    </source>
</evidence>
<dbReference type="EMBL" id="LTDL01000014">
    <property type="protein sequence ID" value="OAG31714.1"/>
    <property type="molecule type" value="Genomic_DNA"/>
</dbReference>
<dbReference type="STRING" id="1805483.A0A177EIB1"/>
<name>A0A177EIB1_9MICR</name>
<keyword evidence="3" id="KW-1185">Reference proteome</keyword>
<protein>
    <submittedName>
        <fullName evidence="2">Uncharacterized protein</fullName>
    </submittedName>
</protein>
<feature type="region of interest" description="Disordered" evidence="1">
    <location>
        <begin position="267"/>
        <end position="340"/>
    </location>
</feature>
<gene>
    <name evidence="2" type="ORF">NEDG_00189</name>
</gene>
<proteinExistence type="predicted"/>
<dbReference type="AlphaFoldDB" id="A0A177EIB1"/>
<reference evidence="2 3" key="1">
    <citation type="submission" date="2016-02" db="EMBL/GenBank/DDBJ databases">
        <title>Discovery of a natural microsporidian pathogen with a broad tissue tropism in Caenorhabditis elegans.</title>
        <authorList>
            <person name="Luallen R.J."/>
            <person name="Reinke A.W."/>
            <person name="Tong L."/>
            <person name="Botts M.R."/>
            <person name="Felix M.-A."/>
            <person name="Troemel E.R."/>
        </authorList>
    </citation>
    <scope>NUCLEOTIDE SEQUENCE [LARGE SCALE GENOMIC DNA]</scope>
    <source>
        <strain evidence="2 3">JUm2807</strain>
    </source>
</reference>
<evidence type="ECO:0000313" key="3">
    <source>
        <dbReference type="Proteomes" id="UP000185944"/>
    </source>
</evidence>
<feature type="region of interest" description="Disordered" evidence="1">
    <location>
        <begin position="198"/>
        <end position="236"/>
    </location>
</feature>
<accession>A0A177EIB1</accession>
<dbReference type="Proteomes" id="UP000185944">
    <property type="component" value="Unassembled WGS sequence"/>
</dbReference>
<feature type="compositionally biased region" description="Basic and acidic residues" evidence="1">
    <location>
        <begin position="270"/>
        <end position="282"/>
    </location>
</feature>
<comment type="caution">
    <text evidence="2">The sequence shown here is derived from an EMBL/GenBank/DDBJ whole genome shotgun (WGS) entry which is preliminary data.</text>
</comment>
<organism evidence="2 3">
    <name type="scientific">Nematocida displodere</name>
    <dbReference type="NCBI Taxonomy" id="1805483"/>
    <lineage>
        <taxon>Eukaryota</taxon>
        <taxon>Fungi</taxon>
        <taxon>Fungi incertae sedis</taxon>
        <taxon>Microsporidia</taxon>
        <taxon>Nematocida</taxon>
    </lineage>
</organism>
<feature type="compositionally biased region" description="Low complexity" evidence="1">
    <location>
        <begin position="207"/>
        <end position="218"/>
    </location>
</feature>